<dbReference type="Bgee" id="FBgn0025390">
    <property type="expression patterns" value="Expressed in dorsal appendage forming follicle cell in ovary and 137 other cell types or tissues"/>
</dbReference>
<reference evidence="4" key="15">
    <citation type="submission" date="2023-12" db="EMBL/GenBank/DDBJ databases">
        <authorList>
            <consortium name="FlyBase"/>
        </authorList>
    </citation>
    <scope>NUCLEOTIDE SEQUENCE</scope>
</reference>
<feature type="compositionally biased region" description="Low complexity" evidence="1">
    <location>
        <begin position="507"/>
        <end position="525"/>
    </location>
</feature>
<protein>
    <submittedName>
        <fullName evidence="6">EG:56G7.1 protein</fullName>
    </submittedName>
    <submittedName>
        <fullName evidence="4">Mucin related 2B, isoform A</fullName>
    </submittedName>
    <submittedName>
        <fullName evidence="5">Mucin related 2B, isoform C</fullName>
    </submittedName>
</protein>
<dbReference type="RefSeq" id="NP_001284789.1">
    <property type="nucleotide sequence ID" value="NM_001297860.1"/>
</dbReference>
<feature type="region of interest" description="Disordered" evidence="1">
    <location>
        <begin position="1694"/>
        <end position="1715"/>
    </location>
</feature>
<dbReference type="PROSITE" id="PS50940">
    <property type="entry name" value="CHIT_BIND_II"/>
    <property type="match status" value="2"/>
</dbReference>
<reference evidence="4" key="12">
    <citation type="journal article" date="2015" name="G3 (Bethesda)">
        <title>Gene Model Annotations for Drosophila melanogaster: Impact of High-Throughput Data.</title>
        <authorList>
            <consortium name="FlyBase Consortium"/>
            <person name="Matthews B.B."/>
            <person name="Dos Santos G."/>
            <person name="Crosby M.A."/>
            <person name="Emmert D.B."/>
            <person name="St Pierre S.E."/>
            <person name="Gramates L.S."/>
            <person name="Zhou P."/>
            <person name="Schroeder A.J."/>
            <person name="Falls K."/>
            <person name="Strelets V."/>
            <person name="Russo S.M."/>
            <person name="Gelbart W.M."/>
            <person name="null"/>
        </authorList>
    </citation>
    <scope>NUCLEOTIDE SEQUENCE</scope>
</reference>
<organism evidence="4 8">
    <name type="scientific">Drosophila melanogaster</name>
    <name type="common">Fruit fly</name>
    <dbReference type="NCBI Taxonomy" id="7227"/>
    <lineage>
        <taxon>Eukaryota</taxon>
        <taxon>Metazoa</taxon>
        <taxon>Ecdysozoa</taxon>
        <taxon>Arthropoda</taxon>
        <taxon>Hexapoda</taxon>
        <taxon>Insecta</taxon>
        <taxon>Pterygota</taxon>
        <taxon>Neoptera</taxon>
        <taxon>Endopterygota</taxon>
        <taxon>Diptera</taxon>
        <taxon>Brachycera</taxon>
        <taxon>Muscomorpha</taxon>
        <taxon>Ephydroidea</taxon>
        <taxon>Drosophilidae</taxon>
        <taxon>Drosophila</taxon>
        <taxon>Sophophora</taxon>
    </lineage>
</organism>
<feature type="compositionally biased region" description="Low complexity" evidence="1">
    <location>
        <begin position="1399"/>
        <end position="1442"/>
    </location>
</feature>
<dbReference type="OMA" id="YKRYTYA"/>
<reference evidence="4" key="9">
    <citation type="submission" date="2006-08" db="EMBL/GenBank/DDBJ databases">
        <authorList>
            <person name="Celniker S."/>
            <person name="Carlson J."/>
            <person name="Wan K."/>
            <person name="Frise E."/>
            <person name="Hoskins R."/>
            <person name="Park S."/>
            <person name="Svirskas R."/>
            <person name="Rubin G."/>
        </authorList>
    </citation>
    <scope>NUCLEOTIDE SEQUENCE</scope>
</reference>
<dbReference type="BioGRID-ORCS" id="31111">
    <property type="hits" value="0 hits in 1 CRISPR screen"/>
</dbReference>
<dbReference type="GO" id="GO:0005576">
    <property type="term" value="C:extracellular region"/>
    <property type="evidence" value="ECO:0007669"/>
    <property type="project" value="InterPro"/>
</dbReference>
<reference evidence="4 8" key="7">
    <citation type="journal article" date="2002" name="Genome Biol.">
        <title>Heterochromatic sequences in a Drosophila whole-genome shotgun assembly.</title>
        <authorList>
            <person name="Hoskins R.A."/>
            <person name="Smith C.D."/>
            <person name="Carlson J.W."/>
            <person name="Carvalho A.B."/>
            <person name="Halpern A."/>
            <person name="Kaminker J.S."/>
            <person name="Kennedy C."/>
            <person name="Mungall C.J."/>
            <person name="Sullivan B.A."/>
            <person name="Sutton G.G."/>
            <person name="Yasuhara J.C."/>
            <person name="Wakimoto B.T."/>
            <person name="Myers E.W."/>
            <person name="Celniker S.E."/>
            <person name="Rubin G.M."/>
            <person name="Karpen G.H."/>
        </authorList>
    </citation>
    <scope>NUCLEOTIDE SEQUENCE [LARGE SCALE GENOMIC DNA]</scope>
    <source>
        <strain evidence="8">Berkeley</strain>
    </source>
</reference>
<feature type="region of interest" description="Disordered" evidence="1">
    <location>
        <begin position="1573"/>
        <end position="1635"/>
    </location>
</feature>
<reference evidence="4 8" key="3">
    <citation type="journal article" date="2000" name="Science">
        <title>The genome sequence of Drosophila melanogaster.</title>
        <authorList>
            <person name="Adams M.D."/>
            <person name="Celniker S.E."/>
            <person name="Holt R.A."/>
            <person name="Evans C.A."/>
            <person name="Gocayne J.D."/>
            <person name="Amanatides P.G."/>
            <person name="Scherer S.E."/>
            <person name="Li P.W."/>
            <person name="Hoskins R.A."/>
            <person name="Galle R.F."/>
            <person name="George R.A."/>
            <person name="Lewis S.E."/>
            <person name="Richards S."/>
            <person name="Ashburner M."/>
            <person name="Henderson S.N."/>
            <person name="Sutton G.G."/>
            <person name="Wortman J.R."/>
            <person name="Yandell M.D."/>
            <person name="Zhang Q."/>
            <person name="Chen L.X."/>
            <person name="Brandon R.C."/>
            <person name="Rogers Y.H."/>
            <person name="Blazej R.G."/>
            <person name="Champe M."/>
            <person name="Pfeiffer B.D."/>
            <person name="Wan K.H."/>
            <person name="Doyle C."/>
            <person name="Baxter E.G."/>
            <person name="Helt G."/>
            <person name="Nelson C.R."/>
            <person name="Gabor G.L."/>
            <person name="Abril J.F."/>
            <person name="Agbayani A."/>
            <person name="An H.J."/>
            <person name="Andrews-Pfannkoch C."/>
            <person name="Baldwin D."/>
            <person name="Ballew R.M."/>
            <person name="Basu A."/>
            <person name="Baxendale J."/>
            <person name="Bayraktaroglu L."/>
            <person name="Beasley E.M."/>
            <person name="Beeson K.Y."/>
            <person name="Benos P.V."/>
            <person name="Berman B.P."/>
            <person name="Bhandari D."/>
            <person name="Bolshakov S."/>
            <person name="Borkova D."/>
            <person name="Botchan M.R."/>
            <person name="Bouck J."/>
            <person name="Brokstein P."/>
            <person name="Brottier P."/>
            <person name="Burtis K.C."/>
            <person name="Busam D.A."/>
            <person name="Butler H."/>
            <person name="Cadieu E."/>
            <person name="Center A."/>
            <person name="Chandra I."/>
            <person name="Cherry J.M."/>
            <person name="Cawley S."/>
            <person name="Dahlke C."/>
            <person name="Davenport L.B."/>
            <person name="Davies P."/>
            <person name="de Pablos B."/>
            <person name="Delcher A."/>
            <person name="Deng Z."/>
            <person name="Mays A.D."/>
            <person name="Dew I."/>
            <person name="Dietz S.M."/>
            <person name="Dodson K."/>
            <person name="Doup L.E."/>
            <person name="Downes M."/>
            <person name="Dugan-Rocha S."/>
            <person name="Dunkov B.C."/>
            <person name="Dunn P."/>
            <person name="Durbin K.J."/>
            <person name="Evangelista C.C."/>
            <person name="Ferraz C."/>
            <person name="Ferriera S."/>
            <person name="Fleischmann W."/>
            <person name="Fosler C."/>
            <person name="Gabrielian A.E."/>
            <person name="Garg N.S."/>
            <person name="Gelbart W.M."/>
            <person name="Glasser K."/>
            <person name="Glodek A."/>
            <person name="Gong F."/>
            <person name="Gorrell J.H."/>
            <person name="Gu Z."/>
            <person name="Guan P."/>
            <person name="Harris M."/>
            <person name="Harris N.L."/>
            <person name="Harvey D."/>
            <person name="Heiman T.J."/>
            <person name="Hernandez J.R."/>
            <person name="Houck J."/>
            <person name="Hostin D."/>
            <person name="Houston K.A."/>
            <person name="Howland T.J."/>
            <person name="Wei M.H."/>
            <person name="Ibegwam C."/>
            <person name="Jalali M."/>
            <person name="Kalush F."/>
            <person name="Karpen G.H."/>
            <person name="Ke Z."/>
            <person name="Kennison J.A."/>
            <person name="Ketchum K.A."/>
            <person name="Kimmel B.E."/>
            <person name="Kodira C.D."/>
            <person name="Kraft C."/>
            <person name="Kravitz S."/>
            <person name="Kulp D."/>
            <person name="Lai Z."/>
            <person name="Lasko P."/>
            <person name="Lei Y."/>
            <person name="Levitsky A.A."/>
            <person name="Li J."/>
            <person name="Li Z."/>
            <person name="Liang Y."/>
            <person name="Lin X."/>
            <person name="Liu X."/>
            <person name="Mattei B."/>
            <person name="McIntosh T.C."/>
            <person name="McLeod M.P."/>
            <person name="McPherson D."/>
            <person name="Merkulov G."/>
            <person name="Milshina N.V."/>
            <person name="Mobarry C."/>
            <person name="Morris J."/>
            <person name="Moshrefi A."/>
            <person name="Mount S.M."/>
            <person name="Moy M."/>
            <person name="Murphy B."/>
            <person name="Murphy L."/>
            <person name="Muzny D.M."/>
            <person name="Nelson D.L."/>
            <person name="Nelson D.R."/>
            <person name="Nelson K.A."/>
            <person name="Nixon K."/>
            <person name="Nusskern D.R."/>
            <person name="Pacleb J.M."/>
            <person name="Palazzolo M."/>
            <person name="Pittman G.S."/>
            <person name="Pan S."/>
            <person name="Pollard J."/>
            <person name="Puri V."/>
            <person name="Reese M.G."/>
            <person name="Reinert K."/>
            <person name="Remington K."/>
            <person name="Saunders R.D."/>
            <person name="Scheeler F."/>
            <person name="Shen H."/>
            <person name="Shue B.C."/>
            <person name="Siden-Kiamos I."/>
            <person name="Simpson M."/>
            <person name="Skupski M.P."/>
            <person name="Smith T."/>
            <person name="Spier E."/>
            <person name="Spradling A.C."/>
            <person name="Stapleton M."/>
            <person name="Strong R."/>
            <person name="Sun E."/>
            <person name="Svirskas R."/>
            <person name="Tector C."/>
            <person name="Turner R."/>
            <person name="Venter E."/>
            <person name="Wang A.H."/>
            <person name="Wang X."/>
            <person name="Wang Z.Y."/>
            <person name="Wassarman D.A."/>
            <person name="Weinstock G.M."/>
            <person name="Weissenbach J."/>
            <person name="Williams S.M."/>
            <person name="WoodageT"/>
            <person name="Worley K.C."/>
            <person name="Wu D."/>
            <person name="Yang S."/>
            <person name="Yao Q.A."/>
            <person name="Ye J."/>
            <person name="Yeh R.F."/>
            <person name="Zaveri J.S."/>
            <person name="Zhan M."/>
            <person name="Zhang G."/>
            <person name="Zhao Q."/>
            <person name="Zheng L."/>
            <person name="Zheng X.H."/>
            <person name="Zhong F.N."/>
            <person name="Zhong W."/>
            <person name="Zhou X."/>
            <person name="Zhu S."/>
            <person name="Zhu X."/>
            <person name="Smith H.O."/>
            <person name="Gibbs R.A."/>
            <person name="Myers E.W."/>
            <person name="Rubin G.M."/>
            <person name="Venter J.C."/>
        </authorList>
    </citation>
    <scope>NUCLEOTIDE SEQUENCE [LARGE SCALE GENOMIC DNA]</scope>
    <source>
        <strain evidence="8">Berkeley</strain>
    </source>
</reference>
<sequence length="1795" mass="194465">MTHCLWSTLLGLLSVLSTATSRSVRQLPSAYPPVLPTGYYGQPPYAYPPYGYGYQAPPPVYQPYYDNVFGVFKSYPGGGFPVRFDYNNRCSRNYIGIKPHPDQQQYYYVCKPDCVIFSKCRGLESFNASSGRCVQHVPQHRPDHRPPQCQKEGRFPHPHDCKVYYRCDKNRTQPWLFACPAGTIFSPVERKCLPGDQCPSTEISDSGSYIPQNCELKFPECAEEGTFRSPTDCALYYTCRLQESGTYLQTRFKCPGSNSFDLERKLCRPRSEVDCFDFVPGPVQVPYAPQPYYPPYPAAPPLYEEDDYDTGAREQQPALKSEKLQVAAEGFEKPSLNVVVLQTTTLEPSTAYHKYPAYPSYPSYEYSSHHRGKERAAENLELEKEGVPRKLKLSENIVIQPETPATAATTREPLNDINKYQYKRYTYGTDKNDVTEAPEIKSPLKGLHLSENIVILPETTTTTTTTTKPVVLTCPTISPPDTTPKPSTTTAVTKSTPKISSTEQHSTTTAKTTTTKRPTTVTEKTSSATEKPRTTVVTTTTQKRSTTTHNTSPDTKTTIRSTTLSPKTTTTPSTTTPSTTTPSTTTPSTTTPSTTTPSTTTPSTTTTVKVSTHRPRTTSQKTTTASTTTKKTTTSPKTTKTTDIPTSTTSKLSTTTQKTTTTTHKFTAATTSTEKPKTTTEKTSTVSTTTKKSTESSPKPTSSTGKPTTTPKPSTRTTPTTTKVTTTTQITTTTPLRSSTETTSTQPPTTTTPQPTTTTTLTVTPKTSTTTTTTEKPITSSPKPTTTTQKTTSTAPNTTKVAITTQKETTPTQSTSTTIFTRKTTTNNPEPTSTEKPITSTTPKPSTTTPKTSTVASSTEKTTISSPKPTTEKSTENPTTNSVKTSALTSSTQRATSTTSEPTKTTQNITTTTPKPTTLKTSTQEATTSTQKVSTVTITTKKATESSPLTTLSTEEPNTTPKPLRTTTPTTTSVTATTRITTTTISESSTETTSTQKPKSTTPTSTTRTTPKVTTVIVSTQNPTTTTSKTSTVTITTPNPSPSTQRPTTTTRQPTSITASTTSIGTTRIPTTTNPQNSTSSTDLTTVTRPPCPDPDSTSDKNTNTACTQELQQVNLLELQSPQKQEQFTHTRTHTALTGSRNTLGGQEVPDYMDDAPSSAEAESGQATTAKAPTMSTLAAAHLLQKLFHIISTTPPSREHAPTQRPSSQPSSSQRSRGVTIAQMARHNLATSKPFIAHSLRLSIQQLASTQKRSIPPKTLVTHNTTKEPEDSEYYDSETSEQYTDEDNEVLDKTQPRAMSSTTVAAVLPAVPSTTTEREPQKTSSSPSPTKATSSTTTQPIETTTGDLEYDSSGSSDYVNDANDISSGVVNSLEARKNFLLSLLKQRLTQIERTEAKKPATSTSTTTDAPKTSSSSTSPASTTSESTSPVTSSTARSSLTASKHLGPEALSRQKSLTPQSAEYYDEDDDYMEDEPVGSSDAEKKEHGTVLISEKQAAATAKRHIAPPSAQPLRQAMLNILATRSEENKVDLKTTSDGLQFRRFESSQIPTEGPPNRASIVVAEALSRRLADNVGEHLPGPTVPHTSDAKAISSVSQTTIRSRESQTKSSSQTPPSISTETPATQAIQNHRTDEATQSTLEIVTQTTPKSAPPATAVPVAVRQEVLSVNSRPWLLAARNQTVHLTPISSIAARAPSNPVSHANRSINPLVSSPEDHSTEKVPQLIVKVYEPIDLKIVFCPKSCDQDHDHKFDPADNIKTSNCTGGCDEEEERIHKHVDIQWKPLELTDIAGFRNAV</sequence>
<evidence type="ECO:0000256" key="1">
    <source>
        <dbReference type="SAM" id="MobiDB-lite"/>
    </source>
</evidence>
<reference evidence="8" key="4">
    <citation type="journal article" date="2002" name="Genome Biol.">
        <title>Finishing a whole-genome shotgun: release 3 of the Drosophila melanogaster euchromatic genome sequence.</title>
        <authorList>
            <person name="Celniker S.E."/>
            <person name="Wheeler D.A."/>
            <person name="Kronmiller B."/>
            <person name="Carlson J.W."/>
            <person name="Halpern A."/>
            <person name="Patel S."/>
            <person name="Adams M."/>
            <person name="Champe M."/>
            <person name="Dugan S.P."/>
            <person name="Frise E."/>
            <person name="Hodgson A."/>
            <person name="George R.A."/>
            <person name="Hoskins R.A."/>
            <person name="Laverty T."/>
            <person name="Muzny D.M."/>
            <person name="Nelson C.R."/>
            <person name="Pacleb J.M."/>
            <person name="Park S."/>
            <person name="Pfeiffer B.D."/>
            <person name="Richards S."/>
            <person name="Sodergren E.J."/>
            <person name="Svirskas R."/>
            <person name="Tabor P.E."/>
            <person name="Wan K."/>
            <person name="Stapleton M."/>
            <person name="Sutton G.G."/>
            <person name="Venter C."/>
            <person name="Weinstock G."/>
            <person name="Scherer S.E."/>
            <person name="Myers E.W."/>
            <person name="Gibbs R.A."/>
            <person name="Rubin G.M."/>
        </authorList>
    </citation>
    <scope>NUCLEOTIDE SEQUENCE [LARGE SCALE GENOMIC DNA]</scope>
    <source>
        <strain evidence="8">Berkeley</strain>
    </source>
</reference>
<dbReference type="OrthoDB" id="6020543at2759"/>
<feature type="compositionally biased region" description="Low complexity" evidence="1">
    <location>
        <begin position="885"/>
        <end position="923"/>
    </location>
</feature>
<dbReference type="RefSeq" id="NP_569927.1">
    <property type="nucleotide sequence ID" value="NM_130571.3"/>
</dbReference>
<feature type="domain" description="Chitin-binding type-2" evidence="3">
    <location>
        <begin position="146"/>
        <end position="200"/>
    </location>
</feature>
<reference evidence="4 8" key="8">
    <citation type="journal article" date="2005" name="PLoS Comput. Biol.">
        <title>Combined evidence annotation of transposable elements in genome sequences.</title>
        <authorList>
            <person name="Quesneville H."/>
            <person name="Bergman C.M."/>
            <person name="Andrieu O."/>
            <person name="Autard D."/>
            <person name="Nouaud D."/>
            <person name="Ashburner M."/>
            <person name="Anxolabehere D."/>
        </authorList>
    </citation>
    <scope>NUCLEOTIDE SEQUENCE [LARGE SCALE GENOMIC DNA]</scope>
    <source>
        <strain evidence="8">Berkeley</strain>
    </source>
</reference>
<reference evidence="8" key="5">
    <citation type="journal article" date="2002" name="Genome Biol.">
        <title>Annotation of the Drosophila melanogaster euchromatic genome: a systematic review.</title>
        <authorList>
            <person name="Misra S."/>
            <person name="Crosby M.A."/>
            <person name="Mungall C.J."/>
            <person name="Matthews B.B."/>
            <person name="Campbell K.S."/>
            <person name="Hradecky P."/>
            <person name="Huang Y."/>
            <person name="Kaminker J.S."/>
            <person name="Millburn G.H."/>
            <person name="Prochnik S.E."/>
            <person name="Smith C.D."/>
            <person name="Tupy J.L."/>
            <person name="Whitfied E.J."/>
            <person name="Bayraktaroglu L."/>
            <person name="Berman B.P."/>
            <person name="Bettencourt B.R."/>
            <person name="Celniker S.E."/>
            <person name="de Grey A.D."/>
            <person name="Drysdale R.A."/>
            <person name="Harris N.L."/>
            <person name="Richter J."/>
            <person name="Russo S."/>
            <person name="Schroeder A.J."/>
            <person name="Shu S.Q."/>
            <person name="Stapleton M."/>
            <person name="Yamada C."/>
            <person name="Ashburner M."/>
            <person name="Gelbart W.M."/>
            <person name="Rubin G.M."/>
            <person name="Lewis S.E."/>
        </authorList>
    </citation>
    <scope>GENOME REANNOTATION</scope>
    <source>
        <strain evidence="8">Berkeley</strain>
    </source>
</reference>
<dbReference type="GO" id="GO:0005201">
    <property type="term" value="F:extracellular matrix structural constituent"/>
    <property type="evidence" value="ECO:0000255"/>
    <property type="project" value="FlyBase"/>
</dbReference>
<dbReference type="CAZy" id="CBM14">
    <property type="family name" value="Carbohydrate-Binding Module Family 14"/>
</dbReference>
<feature type="region of interest" description="Disordered" evidence="1">
    <location>
        <begin position="1394"/>
        <end position="1485"/>
    </location>
</feature>
<reference evidence="6" key="2">
    <citation type="submission" date="1999-04" db="EMBL/GenBank/DDBJ databases">
        <authorList>
            <person name="Benos P."/>
        </authorList>
    </citation>
    <scope>NUCLEOTIDE SEQUENCE</scope>
</reference>
<feature type="compositionally biased region" description="Acidic residues" evidence="1">
    <location>
        <begin position="1270"/>
        <end position="1289"/>
    </location>
</feature>
<feature type="region of interest" description="Disordered" evidence="1">
    <location>
        <begin position="1194"/>
        <end position="1219"/>
    </location>
</feature>
<feature type="domain" description="Chitin-binding type-2" evidence="3">
    <location>
        <begin position="218"/>
        <end position="277"/>
    </location>
</feature>
<dbReference type="ExpressionAtlas" id="O76894">
    <property type="expression patterns" value="baseline and differential"/>
</dbReference>
<dbReference type="InterPro" id="IPR036508">
    <property type="entry name" value="Chitin-bd_dom_sf"/>
</dbReference>
<dbReference type="eggNOG" id="ENOG502S9IS">
    <property type="taxonomic scope" value="Eukaryota"/>
</dbReference>
<keyword evidence="2" id="KW-0732">Signal</keyword>
<feature type="chain" id="PRO_5015096815" evidence="2">
    <location>
        <begin position="22"/>
        <end position="1795"/>
    </location>
</feature>
<feature type="compositionally biased region" description="Polar residues" evidence="1">
    <location>
        <begin position="1622"/>
        <end position="1635"/>
    </location>
</feature>
<dbReference type="EMBL" id="AL031028">
    <property type="protein sequence ID" value="CAA19845.2"/>
    <property type="molecule type" value="Genomic_DNA"/>
</dbReference>
<feature type="region of interest" description="Disordered" evidence="1">
    <location>
        <begin position="1123"/>
        <end position="1173"/>
    </location>
</feature>
<feature type="compositionally biased region" description="Low complexity" evidence="1">
    <location>
        <begin position="1204"/>
        <end position="1217"/>
    </location>
</feature>
<evidence type="ECO:0000313" key="4">
    <source>
        <dbReference type="EMBL" id="AAF45644.1"/>
    </source>
</evidence>
<feature type="compositionally biased region" description="Low complexity" evidence="1">
    <location>
        <begin position="1606"/>
        <end position="1621"/>
    </location>
</feature>
<dbReference type="STRING" id="7227.FBpp0310121"/>
<dbReference type="VEuPathDB" id="VectorBase:FBgn0025390"/>
<feature type="compositionally biased region" description="Polar residues" evidence="1">
    <location>
        <begin position="1123"/>
        <end position="1145"/>
    </location>
</feature>
<dbReference type="IntAct" id="O76894">
    <property type="interactions" value="7"/>
</dbReference>
<dbReference type="GO" id="GO:0031012">
    <property type="term" value="C:extracellular matrix"/>
    <property type="evidence" value="ECO:0000255"/>
    <property type="project" value="FlyBase"/>
</dbReference>
<reference evidence="4 8" key="10">
    <citation type="journal article" date="2007" name="Science">
        <title>The Release 5.1 annotation of Drosophila melanogaster heterochromatin.</title>
        <authorList>
            <person name="Smith C.D."/>
            <person name="Shu S."/>
            <person name="Mungall C.J."/>
            <person name="Karpen G.H."/>
        </authorList>
    </citation>
    <scope>NUCLEOTIDE SEQUENCE [LARGE SCALE GENOMIC DNA]</scope>
    <source>
        <strain evidence="8">Berkeley</strain>
    </source>
</reference>
<feature type="compositionally biased region" description="Low complexity" evidence="1">
    <location>
        <begin position="681"/>
        <end position="859"/>
    </location>
</feature>
<dbReference type="Proteomes" id="UP000000803">
    <property type="component" value="Chromosome X"/>
</dbReference>
<feature type="compositionally biased region" description="Polar residues" evidence="1">
    <location>
        <begin position="924"/>
        <end position="941"/>
    </location>
</feature>
<evidence type="ECO:0000313" key="8">
    <source>
        <dbReference type="Proteomes" id="UP000000803"/>
    </source>
</evidence>
<dbReference type="AlphaFoldDB" id="O76894"/>
<evidence type="ECO:0000259" key="3">
    <source>
        <dbReference type="PROSITE" id="PS50940"/>
    </source>
</evidence>
<reference evidence="4" key="14">
    <citation type="journal article" date="2015" name="Genome Res.">
        <title>The Release 6 reference sequence of the Drosophila melanogaster genome.</title>
        <authorList>
            <person name="Hoskins R.A."/>
            <person name="Carlson J.W."/>
            <person name="Wan K.H."/>
            <person name="Park S."/>
            <person name="Mendez I."/>
            <person name="Galle S.E."/>
            <person name="Booth B.W."/>
            <person name="Pfeiffer B.D."/>
            <person name="George R.A."/>
            <person name="Svirskas R."/>
            <person name="Krzywinski M."/>
            <person name="Schein J."/>
            <person name="Accardo M.C."/>
            <person name="Damia E."/>
            <person name="Messina G."/>
            <person name="Mendez-Lago M."/>
            <person name="de Pablos B."/>
            <person name="Demakova O.V."/>
            <person name="Andreyeva E.N."/>
            <person name="Boldyreva L.V."/>
            <person name="Marra M."/>
            <person name="Carvalho A.B."/>
            <person name="Dimitri P."/>
            <person name="Villasante A."/>
            <person name="Zhimulev I.F."/>
            <person name="Rubin G.M."/>
            <person name="Karpen G.H."/>
            <person name="Celniker S.E."/>
        </authorList>
    </citation>
    <scope>NUCLEOTIDE SEQUENCE</scope>
</reference>
<dbReference type="GlyGen" id="O76894">
    <property type="glycosylation" value="1 site"/>
</dbReference>
<dbReference type="UCSC" id="CG14796-RA">
    <property type="organism name" value="d. melanogaster"/>
</dbReference>
<dbReference type="FlyBase" id="FBgn0025390">
    <property type="gene designation" value="Mur2B"/>
</dbReference>
<reference evidence="4" key="16">
    <citation type="submission" date="2024-06" db="EMBL/GenBank/DDBJ databases">
        <title>Drosophila melanogaster release 4 sequence.</title>
        <authorList>
            <consortium name="Berkeley Drosophila Genome Project"/>
            <person name="Celniker S."/>
            <person name="Carlson J."/>
            <person name="Wan K."/>
            <person name="Pfeiffer B."/>
            <person name="Frise E."/>
            <person name="George R."/>
            <person name="Hoskins R."/>
            <person name="Stapleton M."/>
            <person name="Pacleb J."/>
            <person name="Park S."/>
            <person name="Svirskas R."/>
            <person name="Smith E."/>
            <person name="Yu C."/>
            <person name="Rubin G."/>
        </authorList>
    </citation>
    <scope>NUCLEOTIDE SEQUENCE</scope>
</reference>
<feature type="compositionally biased region" description="Polar residues" evidence="1">
    <location>
        <begin position="860"/>
        <end position="869"/>
    </location>
</feature>
<dbReference type="InterPro" id="IPR002557">
    <property type="entry name" value="Chitin-bd_dom"/>
</dbReference>
<reference evidence="6" key="1">
    <citation type="submission" date="1998-07" db="EMBL/GenBank/DDBJ databases">
        <title>Sequencing the distal X chromosome of Drosophila melanogaster.</title>
        <authorList>
            <person name="Cadieu"/>
            <person name="Dreano"/>
            <person name="Lelaure"/>
            <person name="Mottier"/>
            <person name="Galibert F."/>
        </authorList>
    </citation>
    <scope>NUCLEOTIDE SEQUENCE</scope>
</reference>
<reference evidence="4 8" key="11">
    <citation type="journal article" date="2007" name="Science">
        <title>Sequence finishing and mapping of Drosophila melanogaster heterochromatin.</title>
        <authorList>
            <person name="Hoskins R.A."/>
            <person name="Carlson J.W."/>
            <person name="Kennedy C."/>
            <person name="Acevedo D."/>
            <person name="Evans-Holm M."/>
            <person name="Frise E."/>
            <person name="Wan K.H."/>
            <person name="Park S."/>
            <person name="Mendez-Lago M."/>
            <person name="Rossi F."/>
            <person name="Villasante A."/>
            <person name="Dimitri P."/>
            <person name="Karpen G.H."/>
            <person name="Celniker S.E."/>
        </authorList>
    </citation>
    <scope>NUCLEOTIDE SEQUENCE [LARGE SCALE GENOMIC DNA]</scope>
    <source>
        <strain evidence="8">Berkeley</strain>
    </source>
</reference>
<evidence type="ECO:0000313" key="7">
    <source>
        <dbReference type="FlyBase" id="FBgn0025390"/>
    </source>
</evidence>
<accession>O76894</accession>
<feature type="compositionally biased region" description="Polar residues" evidence="1">
    <location>
        <begin position="1696"/>
        <end position="1709"/>
    </location>
</feature>
<evidence type="ECO:0000313" key="5">
    <source>
        <dbReference type="EMBL" id="AHN59260.1"/>
    </source>
</evidence>
<feature type="compositionally biased region" description="Low complexity" evidence="1">
    <location>
        <begin position="617"/>
        <end position="673"/>
    </location>
</feature>
<dbReference type="EMBL" id="AE014298">
    <property type="protein sequence ID" value="AAF45644.1"/>
    <property type="molecule type" value="Genomic_DNA"/>
</dbReference>
<feature type="compositionally biased region" description="Low complexity" evidence="1">
    <location>
        <begin position="534"/>
        <end position="607"/>
    </location>
</feature>
<proteinExistence type="predicted"/>
<dbReference type="Pfam" id="PF01607">
    <property type="entry name" value="CBM_14"/>
    <property type="match status" value="2"/>
</dbReference>
<dbReference type="AGR" id="FB:FBgn0025390"/>
<dbReference type="GO" id="GO:0008061">
    <property type="term" value="F:chitin binding"/>
    <property type="evidence" value="ECO:0000318"/>
    <property type="project" value="GO_Central"/>
</dbReference>
<feature type="compositionally biased region" description="Low complexity" evidence="1">
    <location>
        <begin position="945"/>
        <end position="1082"/>
    </location>
</feature>
<reference evidence="8" key="6">
    <citation type="journal article" date="2002" name="Genome Biol.">
        <title>The transposable elements of the Drosophila melanogaster euchromatin: a genomics perspective.</title>
        <authorList>
            <person name="Kaminker J.S."/>
            <person name="Bergman C.M."/>
            <person name="Kronmiller B."/>
            <person name="Carlson J."/>
            <person name="Svirskas R."/>
            <person name="Patel S."/>
            <person name="Frise E."/>
            <person name="Wheeler D.A."/>
            <person name="Lewis S.E."/>
            <person name="Rubin G.M."/>
            <person name="Ashburner M."/>
            <person name="Celniker S.E."/>
        </authorList>
    </citation>
    <scope>NUCLEOTIDE SEQUENCE [LARGE SCALE GENOMIC DNA]</scope>
    <source>
        <strain evidence="8">Berkeley</strain>
    </source>
</reference>
<feature type="region of interest" description="Disordered" evidence="1">
    <location>
        <begin position="1248"/>
        <end position="1355"/>
    </location>
</feature>
<feature type="compositionally biased region" description="Low complexity" evidence="1">
    <location>
        <begin position="1322"/>
        <end position="1345"/>
    </location>
</feature>
<dbReference type="SMART" id="SM00494">
    <property type="entry name" value="ChtBD2"/>
    <property type="match status" value="3"/>
</dbReference>
<dbReference type="FunCoup" id="O76894">
    <property type="interactions" value="9"/>
</dbReference>
<dbReference type="HOGENOM" id="CLU_002909_0_0_1"/>
<dbReference type="EMBL" id="AE014298">
    <property type="protein sequence ID" value="AHN59260.1"/>
    <property type="molecule type" value="Genomic_DNA"/>
</dbReference>
<dbReference type="GeneID" id="31111"/>
<gene>
    <name evidence="4 7" type="primary">Mur2B</name>
    <name evidence="4" type="synonym">Dmel\CG14796</name>
    <name evidence="4" type="synonym">EG:56G7.1</name>
    <name evidence="4 7" type="ORF">CG14796</name>
    <name evidence="4" type="ORF">Dmel_CG14796</name>
</gene>
<evidence type="ECO:0000256" key="2">
    <source>
        <dbReference type="SAM" id="SignalP"/>
    </source>
</evidence>
<feature type="signal peptide" evidence="2">
    <location>
        <begin position="1"/>
        <end position="21"/>
    </location>
</feature>
<dbReference type="CTD" id="31111"/>
<dbReference type="SMR" id="O76894"/>
<feature type="compositionally biased region" description="Low complexity" evidence="1">
    <location>
        <begin position="484"/>
        <end position="498"/>
    </location>
</feature>
<dbReference type="GO" id="GO:0042600">
    <property type="term" value="C:egg chorion"/>
    <property type="evidence" value="ECO:0000314"/>
    <property type="project" value="FlyBase"/>
</dbReference>
<dbReference type="Gene3D" id="2.170.140.10">
    <property type="entry name" value="Chitin binding domain"/>
    <property type="match status" value="2"/>
</dbReference>
<dbReference type="GO" id="GO:0030312">
    <property type="term" value="C:external encapsulating structure"/>
    <property type="evidence" value="ECO:0000318"/>
    <property type="project" value="GO_Central"/>
</dbReference>
<keyword evidence="8" id="KW-1185">Reference proteome</keyword>
<dbReference type="PaxDb" id="7227-FBpp0070274"/>
<feature type="compositionally biased region" description="Acidic residues" evidence="1">
    <location>
        <begin position="1463"/>
        <end position="1475"/>
    </location>
</feature>
<dbReference type="SUPFAM" id="SSF57625">
    <property type="entry name" value="Invertebrate chitin-binding proteins"/>
    <property type="match status" value="2"/>
</dbReference>
<reference evidence="4" key="13">
    <citation type="journal article" date="2015" name="G3 (Bethesda)">
        <title>Gene Model Annotations for Drosophila melanogaster: The Rule-Benders.</title>
        <authorList>
            <consortium name="FlyBase Consortium"/>
            <person name="Crosby M.A."/>
            <person name="Gramates L.S."/>
            <person name="Dos Santos G."/>
            <person name="Matthews B.B."/>
            <person name="St Pierre S.E."/>
            <person name="Zhou P."/>
            <person name="Schroeder A.J."/>
            <person name="Falls K."/>
            <person name="Emmert D.B."/>
            <person name="Russo S.M."/>
            <person name="Gelbart W.M."/>
            <person name="null"/>
        </authorList>
    </citation>
    <scope>NUCLEOTIDE SEQUENCE</scope>
</reference>
<evidence type="ECO:0000313" key="6">
    <source>
        <dbReference type="EMBL" id="CAA19845.2"/>
    </source>
</evidence>
<feature type="region of interest" description="Disordered" evidence="1">
    <location>
        <begin position="471"/>
        <end position="1103"/>
    </location>
</feature>
<name>O76894_DROME</name>